<proteinExistence type="predicted"/>
<dbReference type="SUPFAM" id="SSF52540">
    <property type="entry name" value="P-loop containing nucleoside triphosphate hydrolases"/>
    <property type="match status" value="1"/>
</dbReference>
<dbReference type="RefSeq" id="WP_348946942.1">
    <property type="nucleotide sequence ID" value="NZ_JBDZYD010000001.1"/>
</dbReference>
<dbReference type="Pfam" id="PF13238">
    <property type="entry name" value="AAA_18"/>
    <property type="match status" value="1"/>
</dbReference>
<protein>
    <submittedName>
        <fullName evidence="1">AAA family ATPase</fullName>
    </submittedName>
</protein>
<comment type="caution">
    <text evidence="1">The sequence shown here is derived from an EMBL/GenBank/DDBJ whole genome shotgun (WGS) entry which is preliminary data.</text>
</comment>
<dbReference type="InterPro" id="IPR027417">
    <property type="entry name" value="P-loop_NTPase"/>
</dbReference>
<organism evidence="1 2">
    <name type="scientific">Amycolatopsis melonis</name>
    <dbReference type="NCBI Taxonomy" id="3156488"/>
    <lineage>
        <taxon>Bacteria</taxon>
        <taxon>Bacillati</taxon>
        <taxon>Actinomycetota</taxon>
        <taxon>Actinomycetes</taxon>
        <taxon>Pseudonocardiales</taxon>
        <taxon>Pseudonocardiaceae</taxon>
        <taxon>Amycolatopsis</taxon>
    </lineage>
</organism>
<accession>A0ABV0L5R4</accession>
<dbReference type="Proteomes" id="UP001440984">
    <property type="component" value="Unassembled WGS sequence"/>
</dbReference>
<keyword evidence="2" id="KW-1185">Reference proteome</keyword>
<dbReference type="Gene3D" id="3.40.50.300">
    <property type="entry name" value="P-loop containing nucleotide triphosphate hydrolases"/>
    <property type="match status" value="1"/>
</dbReference>
<gene>
    <name evidence="1" type="ORF">ABJI51_01055</name>
</gene>
<evidence type="ECO:0000313" key="2">
    <source>
        <dbReference type="Proteomes" id="UP001440984"/>
    </source>
</evidence>
<reference evidence="1 2" key="1">
    <citation type="submission" date="2024-05" db="EMBL/GenBank/DDBJ databases">
        <authorList>
            <person name="Zhao H."/>
            <person name="Xu Y."/>
            <person name="Lin S."/>
            <person name="Spain J.C."/>
            <person name="Zhou N.-Y."/>
        </authorList>
    </citation>
    <scope>NUCLEOTIDE SEQUENCE [LARGE SCALE GENOMIC DNA]</scope>
    <source>
        <strain evidence="1 2">NEAU-NG30</strain>
    </source>
</reference>
<dbReference type="EMBL" id="JBDZYD010000001">
    <property type="protein sequence ID" value="MEQ0557639.1"/>
    <property type="molecule type" value="Genomic_DNA"/>
</dbReference>
<evidence type="ECO:0000313" key="1">
    <source>
        <dbReference type="EMBL" id="MEQ0557639.1"/>
    </source>
</evidence>
<name>A0ABV0L5R4_9PSEU</name>
<sequence length="182" mass="19996">MIAWLNGTFGAGKTTTARELAALLGARTFDTEFVGYLLRTAFPEPAGDFQHLPLWRPLVVENTARVHEHAGPLVVPQTLLVEAYAREIFGGLAGRGVPVAHFVLHAEPAELRRRIEDSADTQARQWRLDHLERYAEALPWLRRSAMFVDTTAKSPAEVATEIAARLGQGALPQPFPARPSPG</sequence>